<keyword evidence="1" id="KW-0805">Transcription regulation</keyword>
<protein>
    <submittedName>
        <fullName evidence="5">ArsR family transcriptional regulator</fullName>
    </submittedName>
</protein>
<dbReference type="Pfam" id="PF12840">
    <property type="entry name" value="HTH_20"/>
    <property type="match status" value="1"/>
</dbReference>
<organism evidence="5 6">
    <name type="scientific">Teichococcus coralli</name>
    <dbReference type="NCBI Taxonomy" id="2545983"/>
    <lineage>
        <taxon>Bacteria</taxon>
        <taxon>Pseudomonadati</taxon>
        <taxon>Pseudomonadota</taxon>
        <taxon>Alphaproteobacteria</taxon>
        <taxon>Acetobacterales</taxon>
        <taxon>Roseomonadaceae</taxon>
        <taxon>Roseomonas</taxon>
    </lineage>
</organism>
<sequence length="117" mass="12122">MEAKQAVAALSALAHEHRLAAYRLLVEAGPEGLPAGLIAERLGAPPSTLTFHLQQLLHAGLVTQRRVSRQLLYAMAPAPMNALLAYLTENCCGGGAACRPACEPAAAAVRSRSAPAA</sequence>
<dbReference type="PANTHER" id="PTHR43132">
    <property type="entry name" value="ARSENICAL RESISTANCE OPERON REPRESSOR ARSR-RELATED"/>
    <property type="match status" value="1"/>
</dbReference>
<dbReference type="InterPro" id="IPR011991">
    <property type="entry name" value="ArsR-like_HTH"/>
</dbReference>
<dbReference type="InterPro" id="IPR036390">
    <property type="entry name" value="WH_DNA-bd_sf"/>
</dbReference>
<keyword evidence="3" id="KW-0804">Transcription</keyword>
<dbReference type="PROSITE" id="PS50987">
    <property type="entry name" value="HTH_ARSR_2"/>
    <property type="match status" value="1"/>
</dbReference>
<dbReference type="SMART" id="SM00418">
    <property type="entry name" value="HTH_ARSR"/>
    <property type="match status" value="1"/>
</dbReference>
<evidence type="ECO:0000313" key="6">
    <source>
        <dbReference type="Proteomes" id="UP000460715"/>
    </source>
</evidence>
<dbReference type="GO" id="GO:0003677">
    <property type="term" value="F:DNA binding"/>
    <property type="evidence" value="ECO:0007669"/>
    <property type="project" value="UniProtKB-KW"/>
</dbReference>
<name>A0A845BE92_9PROT</name>
<evidence type="ECO:0000259" key="4">
    <source>
        <dbReference type="PROSITE" id="PS50987"/>
    </source>
</evidence>
<dbReference type="RefSeq" id="WP_160938493.1">
    <property type="nucleotide sequence ID" value="NZ_SNVJ01000017.1"/>
</dbReference>
<dbReference type="EMBL" id="SNVJ01000017">
    <property type="protein sequence ID" value="MXP65088.1"/>
    <property type="molecule type" value="Genomic_DNA"/>
</dbReference>
<dbReference type="PANTHER" id="PTHR43132:SF2">
    <property type="entry name" value="ARSENICAL RESISTANCE OPERON REPRESSOR ARSR-RELATED"/>
    <property type="match status" value="1"/>
</dbReference>
<dbReference type="Proteomes" id="UP000460715">
    <property type="component" value="Unassembled WGS sequence"/>
</dbReference>
<keyword evidence="2" id="KW-0238">DNA-binding</keyword>
<dbReference type="InterPro" id="IPR001845">
    <property type="entry name" value="HTH_ArsR_DNA-bd_dom"/>
</dbReference>
<dbReference type="CDD" id="cd00090">
    <property type="entry name" value="HTH_ARSR"/>
    <property type="match status" value="1"/>
</dbReference>
<dbReference type="PRINTS" id="PR00778">
    <property type="entry name" value="HTHARSR"/>
</dbReference>
<evidence type="ECO:0000256" key="3">
    <source>
        <dbReference type="ARBA" id="ARBA00023163"/>
    </source>
</evidence>
<dbReference type="Gene3D" id="1.10.10.10">
    <property type="entry name" value="Winged helix-like DNA-binding domain superfamily/Winged helix DNA-binding domain"/>
    <property type="match status" value="1"/>
</dbReference>
<accession>A0A845BE92</accession>
<keyword evidence="6" id="KW-1185">Reference proteome</keyword>
<evidence type="ECO:0000313" key="5">
    <source>
        <dbReference type="EMBL" id="MXP65088.1"/>
    </source>
</evidence>
<dbReference type="SUPFAM" id="SSF46785">
    <property type="entry name" value="Winged helix' DNA-binding domain"/>
    <property type="match status" value="1"/>
</dbReference>
<proteinExistence type="predicted"/>
<comment type="caution">
    <text evidence="5">The sequence shown here is derived from an EMBL/GenBank/DDBJ whole genome shotgun (WGS) entry which is preliminary data.</text>
</comment>
<dbReference type="OrthoDB" id="9804742at2"/>
<dbReference type="GO" id="GO:0003700">
    <property type="term" value="F:DNA-binding transcription factor activity"/>
    <property type="evidence" value="ECO:0007669"/>
    <property type="project" value="InterPro"/>
</dbReference>
<feature type="domain" description="HTH arsR-type" evidence="4">
    <location>
        <begin position="1"/>
        <end position="95"/>
    </location>
</feature>
<evidence type="ECO:0000256" key="2">
    <source>
        <dbReference type="ARBA" id="ARBA00023125"/>
    </source>
</evidence>
<dbReference type="AlphaFoldDB" id="A0A845BE92"/>
<gene>
    <name evidence="5" type="ORF">E0493_17210</name>
</gene>
<evidence type="ECO:0000256" key="1">
    <source>
        <dbReference type="ARBA" id="ARBA00023015"/>
    </source>
</evidence>
<reference evidence="5 6" key="1">
    <citation type="submission" date="2019-03" db="EMBL/GenBank/DDBJ databases">
        <title>Roseomonas sp. a novel Roseomonas species isolated from Sea whip Gorgonian.</title>
        <authorList>
            <person name="Li F."/>
            <person name="Pan X."/>
            <person name="Huang S."/>
            <person name="Li Z."/>
            <person name="Meng B."/>
        </authorList>
    </citation>
    <scope>NUCLEOTIDE SEQUENCE [LARGE SCALE GENOMIC DNA]</scope>
    <source>
        <strain evidence="5 6">M0104</strain>
    </source>
</reference>
<dbReference type="InterPro" id="IPR051011">
    <property type="entry name" value="Metal_resp_trans_reg"/>
</dbReference>
<dbReference type="InterPro" id="IPR036388">
    <property type="entry name" value="WH-like_DNA-bd_sf"/>
</dbReference>